<feature type="signal peptide" evidence="1">
    <location>
        <begin position="1"/>
        <end position="25"/>
    </location>
</feature>
<dbReference type="Gene3D" id="3.10.620.30">
    <property type="match status" value="1"/>
</dbReference>
<dbReference type="Pfam" id="PF12969">
    <property type="entry name" value="DUF3857"/>
    <property type="match status" value="1"/>
</dbReference>
<keyword evidence="4" id="KW-1185">Reference proteome</keyword>
<name>A0A1H3FGS3_9BACT</name>
<dbReference type="Proteomes" id="UP000199249">
    <property type="component" value="Unassembled WGS sequence"/>
</dbReference>
<dbReference type="EMBL" id="FNOV01000004">
    <property type="protein sequence ID" value="SDX89578.1"/>
    <property type="molecule type" value="Genomic_DNA"/>
</dbReference>
<dbReference type="STRING" id="651662.SAMN04488069_10445"/>
<protein>
    <recommendedName>
        <fullName evidence="2">DUF3857 domain-containing protein</fullName>
    </recommendedName>
</protein>
<dbReference type="RefSeq" id="WP_092738747.1">
    <property type="nucleotide sequence ID" value="NZ_FNOV01000004.1"/>
</dbReference>
<dbReference type="Gene3D" id="2.60.40.3140">
    <property type="match status" value="1"/>
</dbReference>
<sequence length="686" mass="76462">MMQPLLFRALLTGTLITATAGLLQAQDAPIKFGSINEADLTDRNFVADSAASAVVLCDFGRSYFSYGGKGFSVIFERVKRIKILKKSGYEYASGRVPLYHANGRDEKLTSLKGFTYNLVNGQVVKEKLNSDAIFKEESSANVTVRKFTLPNVRVGSVVEYSYSVASDFAFNFQDWTFQEDIPVRWSEYRASIPEYFDYRMVMQGYEPLTVTEQTKSTGQFVVSYSGQSEGGGFTATRTAGGSDTYTPLMTNYRWAMKEVPALREEPYMTTTDDYLARIDFELAGTRMPGRPYEAVAGSWDKIEEELLNNEDFGTQMNRGGFLKDQLTPLLAKAGTDPVARVAAVHGLVRGSIKHNGQSSLRATSTVRRAYDQKAGSAADVNLLLIAALREAGFKANPVVLSTRSHGHLLPDMPPLLSRLNYVLAHVQLPDGQEMLVDATEELAPSGMLPHRCLNGQGRLIMPRGQESRWVELTPKERLTSYRQVTMALDENGGLRGSVHQEHAGYQALAQREKLRELGEKKYVADLSAGHEGWSIPKYAFKERDQLQKPLTLDYDFVSNAEANAPAGTLYLNPLRDFGMEKNPFLHENRRFPVDFGTPLEETTMITLTLPAGYELAETPQGLVMDLPEKGGRFLYGVQSTPAGIQLVSRLSLSRPVYSAEEYTYLREFFARLMAKQGERLVIKKKS</sequence>
<evidence type="ECO:0000313" key="3">
    <source>
        <dbReference type="EMBL" id="SDX89578.1"/>
    </source>
</evidence>
<dbReference type="OrthoDB" id="98874at2"/>
<dbReference type="InterPro" id="IPR024618">
    <property type="entry name" value="DUF3857"/>
</dbReference>
<accession>A0A1H3FGS3</accession>
<dbReference type="Gene3D" id="2.60.120.1130">
    <property type="match status" value="1"/>
</dbReference>
<organism evidence="3 4">
    <name type="scientific">Hymenobacter psychrophilus</name>
    <dbReference type="NCBI Taxonomy" id="651662"/>
    <lineage>
        <taxon>Bacteria</taxon>
        <taxon>Pseudomonadati</taxon>
        <taxon>Bacteroidota</taxon>
        <taxon>Cytophagia</taxon>
        <taxon>Cytophagales</taxon>
        <taxon>Hymenobacteraceae</taxon>
        <taxon>Hymenobacter</taxon>
    </lineage>
</organism>
<evidence type="ECO:0000313" key="4">
    <source>
        <dbReference type="Proteomes" id="UP000199249"/>
    </source>
</evidence>
<reference evidence="4" key="1">
    <citation type="submission" date="2016-10" db="EMBL/GenBank/DDBJ databases">
        <authorList>
            <person name="Varghese N."/>
            <person name="Submissions S."/>
        </authorList>
    </citation>
    <scope>NUCLEOTIDE SEQUENCE [LARGE SCALE GENOMIC DNA]</scope>
    <source>
        <strain evidence="4">CGMCC 1.8975</strain>
    </source>
</reference>
<feature type="domain" description="DUF3857" evidence="2">
    <location>
        <begin position="76"/>
        <end position="215"/>
    </location>
</feature>
<evidence type="ECO:0000259" key="2">
    <source>
        <dbReference type="Pfam" id="PF12969"/>
    </source>
</evidence>
<gene>
    <name evidence="3" type="ORF">SAMN04488069_10445</name>
</gene>
<evidence type="ECO:0000256" key="1">
    <source>
        <dbReference type="SAM" id="SignalP"/>
    </source>
</evidence>
<proteinExistence type="predicted"/>
<feature type="chain" id="PRO_5011644744" description="DUF3857 domain-containing protein" evidence="1">
    <location>
        <begin position="26"/>
        <end position="686"/>
    </location>
</feature>
<dbReference type="AlphaFoldDB" id="A0A1H3FGS3"/>
<keyword evidence="1" id="KW-0732">Signal</keyword>